<reference evidence="2" key="1">
    <citation type="journal article" date="2022" name="Int. J. Mol. Sci.">
        <title>Draft Genome of Tanacetum Coccineum: Genomic Comparison of Closely Related Tanacetum-Family Plants.</title>
        <authorList>
            <person name="Yamashiro T."/>
            <person name="Shiraishi A."/>
            <person name="Nakayama K."/>
            <person name="Satake H."/>
        </authorList>
    </citation>
    <scope>NUCLEOTIDE SEQUENCE</scope>
</reference>
<dbReference type="PANTHER" id="PTHR42648:SF18">
    <property type="entry name" value="RETROTRANSPOSON, UNCLASSIFIED-LIKE PROTEIN"/>
    <property type="match status" value="1"/>
</dbReference>
<dbReference type="Proteomes" id="UP001151760">
    <property type="component" value="Unassembled WGS sequence"/>
</dbReference>
<evidence type="ECO:0000313" key="2">
    <source>
        <dbReference type="EMBL" id="GJU01072.1"/>
    </source>
</evidence>
<proteinExistence type="predicted"/>
<comment type="caution">
    <text evidence="2">The sequence shown here is derived from an EMBL/GenBank/DDBJ whole genome shotgun (WGS) entry which is preliminary data.</text>
</comment>
<dbReference type="InterPro" id="IPR039537">
    <property type="entry name" value="Retrotran_Ty1/copia-like"/>
</dbReference>
<sequence>MGTIRFRNDHFAAITGYGDYVQGNLTICHVNYGPRTQLIFSWIICDGDLELAASSPVCLMSKATSTKSCLWHRRLSHLNFGTINQLTPKDLIDGIPKFKYDKDHLCSACEQGKKFLWAEAIAIACFTQNHSIIHTRYNKTPYELIQERKPNVQYFHVFGSLCYPRNDHDDLGKMKPKADIGIFIGYSESSRDNSAENTLDNEDTPSSSSIIVEEDKAHQIVSSSKEPIANELNTPVLNENADEQIQEHVADLDGNTIMHSFEILEFREAESSSNYQDPSNIHEFHQQHHYTDKWTSLTKPKNIKEAMLDHSWIESMQDELNQFK</sequence>
<protein>
    <submittedName>
        <fullName evidence="2">Gag-pol polyprotein</fullName>
    </submittedName>
</protein>
<feature type="domain" description="GAG-pre-integrase" evidence="1">
    <location>
        <begin position="55"/>
        <end position="113"/>
    </location>
</feature>
<dbReference type="EMBL" id="BQNB010020928">
    <property type="protein sequence ID" value="GJU01072.1"/>
    <property type="molecule type" value="Genomic_DNA"/>
</dbReference>
<organism evidence="2 3">
    <name type="scientific">Tanacetum coccineum</name>
    <dbReference type="NCBI Taxonomy" id="301880"/>
    <lineage>
        <taxon>Eukaryota</taxon>
        <taxon>Viridiplantae</taxon>
        <taxon>Streptophyta</taxon>
        <taxon>Embryophyta</taxon>
        <taxon>Tracheophyta</taxon>
        <taxon>Spermatophyta</taxon>
        <taxon>Magnoliopsida</taxon>
        <taxon>eudicotyledons</taxon>
        <taxon>Gunneridae</taxon>
        <taxon>Pentapetalae</taxon>
        <taxon>asterids</taxon>
        <taxon>campanulids</taxon>
        <taxon>Asterales</taxon>
        <taxon>Asteraceae</taxon>
        <taxon>Asteroideae</taxon>
        <taxon>Anthemideae</taxon>
        <taxon>Anthemidinae</taxon>
        <taxon>Tanacetum</taxon>
    </lineage>
</organism>
<evidence type="ECO:0000259" key="1">
    <source>
        <dbReference type="Pfam" id="PF13976"/>
    </source>
</evidence>
<dbReference type="Pfam" id="PF13976">
    <property type="entry name" value="gag_pre-integrs"/>
    <property type="match status" value="1"/>
</dbReference>
<name>A0ABQ5ILL0_9ASTR</name>
<accession>A0ABQ5ILL0</accession>
<reference evidence="2" key="2">
    <citation type="submission" date="2022-01" db="EMBL/GenBank/DDBJ databases">
        <authorList>
            <person name="Yamashiro T."/>
            <person name="Shiraishi A."/>
            <person name="Satake H."/>
            <person name="Nakayama K."/>
        </authorList>
    </citation>
    <scope>NUCLEOTIDE SEQUENCE</scope>
</reference>
<keyword evidence="3" id="KW-1185">Reference proteome</keyword>
<dbReference type="InterPro" id="IPR025724">
    <property type="entry name" value="GAG-pre-integrase_dom"/>
</dbReference>
<evidence type="ECO:0000313" key="3">
    <source>
        <dbReference type="Proteomes" id="UP001151760"/>
    </source>
</evidence>
<gene>
    <name evidence="2" type="ORF">Tco_1111410</name>
</gene>
<dbReference type="PANTHER" id="PTHR42648">
    <property type="entry name" value="TRANSPOSASE, PUTATIVE-RELATED"/>
    <property type="match status" value="1"/>
</dbReference>